<accession>C0DYT4</accession>
<keyword evidence="1" id="KW-0472">Membrane</keyword>
<evidence type="ECO:0008006" key="4">
    <source>
        <dbReference type="Google" id="ProtNLM"/>
    </source>
</evidence>
<gene>
    <name evidence="2" type="ORF">EIKCOROL_02550</name>
</gene>
<sequence length="141" mass="15963">MMDNKQSERGGKPFDPIAELAVPDLANMSREERNVSYLYVIYALYALGMFGFGIVPTLGGVIMAYAKRNELRGTIYFDHIQFLLKTFWITVIGSAIGYVLLFVLVGFLILPLVGAWYVFRVIAGFLRLRENRSVTPTGWLM</sequence>
<dbReference type="EMBL" id="ACEA01000057">
    <property type="protein sequence ID" value="EEG22807.1"/>
    <property type="molecule type" value="Genomic_DNA"/>
</dbReference>
<evidence type="ECO:0000256" key="1">
    <source>
        <dbReference type="SAM" id="Phobius"/>
    </source>
</evidence>
<dbReference type="eggNOG" id="COG3671">
    <property type="taxonomic scope" value="Bacteria"/>
</dbReference>
<evidence type="ECO:0000313" key="2">
    <source>
        <dbReference type="EMBL" id="EEG22807.1"/>
    </source>
</evidence>
<dbReference type="RefSeq" id="WP_003824837.1">
    <property type="nucleotide sequence ID" value="NZ_EQ973323.1"/>
</dbReference>
<protein>
    <recommendedName>
        <fullName evidence="4">Transmembrane protein</fullName>
    </recommendedName>
</protein>
<feature type="transmembrane region" description="Helical" evidence="1">
    <location>
        <begin position="37"/>
        <end position="66"/>
    </location>
</feature>
<feature type="transmembrane region" description="Helical" evidence="1">
    <location>
        <begin position="86"/>
        <end position="119"/>
    </location>
</feature>
<proteinExistence type="predicted"/>
<dbReference type="GeneID" id="60769540"/>
<comment type="caution">
    <text evidence="2">The sequence shown here is derived from an EMBL/GenBank/DDBJ whole genome shotgun (WGS) entry which is preliminary data.</text>
</comment>
<keyword evidence="1" id="KW-0812">Transmembrane</keyword>
<reference evidence="2 3" key="1">
    <citation type="submission" date="2009-01" db="EMBL/GenBank/DDBJ databases">
        <authorList>
            <person name="Fulton L."/>
            <person name="Clifton S."/>
            <person name="Chinwalla A.T."/>
            <person name="Mitreva M."/>
            <person name="Sodergren E."/>
            <person name="Weinstock G."/>
            <person name="Clifton S."/>
            <person name="Dooling D.J."/>
            <person name="Fulton B."/>
            <person name="Minx P."/>
            <person name="Pepin K.H."/>
            <person name="Johnson M."/>
            <person name="Bhonagiri V."/>
            <person name="Nash W.E."/>
            <person name="Mardis E.R."/>
            <person name="Wilson R.K."/>
        </authorList>
    </citation>
    <scope>NUCLEOTIDE SEQUENCE [LARGE SCALE GENOMIC DNA]</scope>
    <source>
        <strain evidence="2 3">ATCC 23834</strain>
    </source>
</reference>
<dbReference type="HOGENOM" id="CLU_129294_0_0_4"/>
<keyword evidence="1" id="KW-1133">Transmembrane helix</keyword>
<dbReference type="Proteomes" id="UP000005837">
    <property type="component" value="Unassembled WGS sequence"/>
</dbReference>
<dbReference type="AlphaFoldDB" id="C0DYT4"/>
<name>C0DYT4_EIKCO</name>
<evidence type="ECO:0000313" key="3">
    <source>
        <dbReference type="Proteomes" id="UP000005837"/>
    </source>
</evidence>
<organism evidence="2 3">
    <name type="scientific">Eikenella corrodens ATCC 23834</name>
    <dbReference type="NCBI Taxonomy" id="546274"/>
    <lineage>
        <taxon>Bacteria</taxon>
        <taxon>Pseudomonadati</taxon>
        <taxon>Pseudomonadota</taxon>
        <taxon>Betaproteobacteria</taxon>
        <taxon>Neisseriales</taxon>
        <taxon>Neisseriaceae</taxon>
        <taxon>Eikenella</taxon>
    </lineage>
</organism>